<protein>
    <submittedName>
        <fullName evidence="2">Uncharacterized protein</fullName>
    </submittedName>
</protein>
<reference evidence="3" key="1">
    <citation type="journal article" date="2023" name="Proc. Natl. Acad. Sci. U.S.A.">
        <title>Genomic and structural basis for evolution of tropane alkaloid biosynthesis.</title>
        <authorList>
            <person name="Wanga Y.-J."/>
            <person name="Taina T."/>
            <person name="Yua J.-Y."/>
            <person name="Lia J."/>
            <person name="Xua B."/>
            <person name="Chenc J."/>
            <person name="D'Auriad J.C."/>
            <person name="Huanga J.-P."/>
            <person name="Huanga S.-X."/>
        </authorList>
    </citation>
    <scope>NUCLEOTIDE SEQUENCE [LARGE SCALE GENOMIC DNA]</scope>
    <source>
        <strain evidence="3">cv. KIB-2019</strain>
    </source>
</reference>
<accession>A0A9Q1L1C1</accession>
<comment type="caution">
    <text evidence="2">The sequence shown here is derived from an EMBL/GenBank/DDBJ whole genome shotgun (WGS) entry which is preliminary data.</text>
</comment>
<proteinExistence type="predicted"/>
<organism evidence="2 3">
    <name type="scientific">Anisodus acutangulus</name>
    <dbReference type="NCBI Taxonomy" id="402998"/>
    <lineage>
        <taxon>Eukaryota</taxon>
        <taxon>Viridiplantae</taxon>
        <taxon>Streptophyta</taxon>
        <taxon>Embryophyta</taxon>
        <taxon>Tracheophyta</taxon>
        <taxon>Spermatophyta</taxon>
        <taxon>Magnoliopsida</taxon>
        <taxon>eudicotyledons</taxon>
        <taxon>Gunneridae</taxon>
        <taxon>Pentapetalae</taxon>
        <taxon>asterids</taxon>
        <taxon>lamiids</taxon>
        <taxon>Solanales</taxon>
        <taxon>Solanaceae</taxon>
        <taxon>Solanoideae</taxon>
        <taxon>Hyoscyameae</taxon>
        <taxon>Anisodus</taxon>
    </lineage>
</organism>
<dbReference type="EMBL" id="JAJAGQ010000024">
    <property type="protein sequence ID" value="KAJ8526422.1"/>
    <property type="molecule type" value="Genomic_DNA"/>
</dbReference>
<dbReference type="Proteomes" id="UP001152561">
    <property type="component" value="Unassembled WGS sequence"/>
</dbReference>
<evidence type="ECO:0000313" key="2">
    <source>
        <dbReference type="EMBL" id="KAJ8526422.1"/>
    </source>
</evidence>
<dbReference type="AlphaFoldDB" id="A0A9Q1L1C1"/>
<evidence type="ECO:0000256" key="1">
    <source>
        <dbReference type="SAM" id="MobiDB-lite"/>
    </source>
</evidence>
<keyword evidence="3" id="KW-1185">Reference proteome</keyword>
<feature type="region of interest" description="Disordered" evidence="1">
    <location>
        <begin position="41"/>
        <end position="66"/>
    </location>
</feature>
<sequence length="173" mass="19075">MQGDSNSLSWVDKVEVDEVEEREILQDKMTQTGVMNNDLLLSKKGGEKKSNNLLEVDDGRPAEENIPPDILLEAFEVAKESKTFLEEQSKEDIEKTDNLAFDDLQSASSKHIDVTNEATIIGDGKEAIADSVEKISIAVIVNEEMTDDLASADFVEEHGIDQESMPGNSSFNI</sequence>
<evidence type="ECO:0000313" key="3">
    <source>
        <dbReference type="Proteomes" id="UP001152561"/>
    </source>
</evidence>
<gene>
    <name evidence="2" type="ORF">K7X08_028899</name>
</gene>
<name>A0A9Q1L1C1_9SOLA</name>